<dbReference type="Gene3D" id="3.40.710.10">
    <property type="entry name" value="DD-peptidase/beta-lactamase superfamily"/>
    <property type="match status" value="1"/>
</dbReference>
<evidence type="ECO:0000256" key="8">
    <source>
        <dbReference type="SAM" id="SignalP"/>
    </source>
</evidence>
<gene>
    <name evidence="10" type="ORF">CATMQ487_20630</name>
</gene>
<evidence type="ECO:0000313" key="10">
    <source>
        <dbReference type="EMBL" id="BDI05093.1"/>
    </source>
</evidence>
<accession>A0ABM7YL16</accession>
<evidence type="ECO:0000256" key="3">
    <source>
        <dbReference type="ARBA" id="ARBA00022801"/>
    </source>
</evidence>
<feature type="signal peptide" evidence="8">
    <location>
        <begin position="1"/>
        <end position="36"/>
    </location>
</feature>
<proteinExistence type="inferred from homology"/>
<organism evidence="10 11">
    <name type="scientific">Sphaerotilus microaerophilus</name>
    <dbReference type="NCBI Taxonomy" id="2914710"/>
    <lineage>
        <taxon>Bacteria</taxon>
        <taxon>Pseudomonadati</taxon>
        <taxon>Pseudomonadota</taxon>
        <taxon>Betaproteobacteria</taxon>
        <taxon>Burkholderiales</taxon>
        <taxon>Sphaerotilaceae</taxon>
        <taxon>Sphaerotilus</taxon>
    </lineage>
</organism>
<evidence type="ECO:0000313" key="11">
    <source>
        <dbReference type="Proteomes" id="UP001057498"/>
    </source>
</evidence>
<evidence type="ECO:0000256" key="2">
    <source>
        <dbReference type="ARBA" id="ARBA00022729"/>
    </source>
</evidence>
<dbReference type="Proteomes" id="UP001057498">
    <property type="component" value="Chromosome"/>
</dbReference>
<dbReference type="InterPro" id="IPR001967">
    <property type="entry name" value="Peptidase_S11_N"/>
</dbReference>
<keyword evidence="2 8" id="KW-0732">Signal</keyword>
<dbReference type="PANTHER" id="PTHR21581">
    <property type="entry name" value="D-ALANYL-D-ALANINE CARBOXYPEPTIDASE"/>
    <property type="match status" value="1"/>
</dbReference>
<feature type="domain" description="Peptidase S11 D-alanyl-D-alanine carboxypeptidase A N-terminal" evidence="9">
    <location>
        <begin position="86"/>
        <end position="309"/>
    </location>
</feature>
<protein>
    <recommendedName>
        <fullName evidence="9">Peptidase S11 D-alanyl-D-alanine carboxypeptidase A N-terminal domain-containing protein</fullName>
    </recommendedName>
</protein>
<evidence type="ECO:0000256" key="5">
    <source>
        <dbReference type="ARBA" id="ARBA00022984"/>
    </source>
</evidence>
<evidence type="ECO:0000256" key="6">
    <source>
        <dbReference type="ARBA" id="ARBA00023316"/>
    </source>
</evidence>
<comment type="similarity">
    <text evidence="1 7">Belongs to the peptidase S11 family.</text>
</comment>
<evidence type="ECO:0000256" key="1">
    <source>
        <dbReference type="ARBA" id="ARBA00007164"/>
    </source>
</evidence>
<name>A0ABM7YL16_9BURK</name>
<keyword evidence="11" id="KW-1185">Reference proteome</keyword>
<dbReference type="RefSeq" id="WP_251973155.1">
    <property type="nucleotide sequence ID" value="NZ_AP025730.1"/>
</dbReference>
<keyword evidence="6" id="KW-0961">Cell wall biogenesis/degradation</keyword>
<evidence type="ECO:0000256" key="4">
    <source>
        <dbReference type="ARBA" id="ARBA00022960"/>
    </source>
</evidence>
<dbReference type="Pfam" id="PF00768">
    <property type="entry name" value="Peptidase_S11"/>
    <property type="match status" value="1"/>
</dbReference>
<dbReference type="InterPro" id="IPR018044">
    <property type="entry name" value="Peptidase_S11"/>
</dbReference>
<feature type="chain" id="PRO_5046963531" description="Peptidase S11 D-alanyl-D-alanine carboxypeptidase A N-terminal domain-containing protein" evidence="8">
    <location>
        <begin position="37"/>
        <end position="340"/>
    </location>
</feature>
<dbReference type="EMBL" id="AP025730">
    <property type="protein sequence ID" value="BDI05093.1"/>
    <property type="molecule type" value="Genomic_DNA"/>
</dbReference>
<keyword evidence="4" id="KW-0133">Cell shape</keyword>
<dbReference type="InterPro" id="IPR012338">
    <property type="entry name" value="Beta-lactam/transpept-like"/>
</dbReference>
<sequence>MIRCFPRSRPLPLLRLSALMVALAMGCAGLVSPAEAAPRKRAAVPAKATKSSKVVRVSMRNAPAKVVEAAKPSVGQIAGLHQTHDTLALKSSVAYVMDQDTSEVLFSKNPEAVLPIASLTKLMTSLVVVEAKLALDEVLEVTEEDIDTEKGSRSRLAVGTRLTRMEMLHLALMASENRAANALGRHYPGGLPAFVEAMNRKATALGMADTRYVEPTGLSSNNRSSAPDLARLVKAAYNFPLIRELSTSPEHAVDLGRRTVQFRNTNGLVRNPTWDIGLQKTGYIAEAGRCLVMQAQLAGRKLILVFLDSAGKYSRLGDAERVRHWLEADGKGPLRPRTPA</sequence>
<evidence type="ECO:0000256" key="7">
    <source>
        <dbReference type="RuleBase" id="RU004016"/>
    </source>
</evidence>
<dbReference type="NCBIfam" id="NF008668">
    <property type="entry name" value="PRK11669.1"/>
    <property type="match status" value="1"/>
</dbReference>
<keyword evidence="3" id="KW-0378">Hydrolase</keyword>
<reference evidence="10" key="1">
    <citation type="submission" date="2022-04" db="EMBL/GenBank/DDBJ databases">
        <title>Whole genome sequence of Sphaerotilus sp. FB-5.</title>
        <authorList>
            <person name="Takeda M."/>
            <person name="Narihara S."/>
            <person name="Akimoto M."/>
            <person name="Akimoto R."/>
            <person name="Nishiyashiki S."/>
            <person name="Murakami T."/>
        </authorList>
    </citation>
    <scope>NUCLEOTIDE SEQUENCE</scope>
    <source>
        <strain evidence="10">FB-5</strain>
    </source>
</reference>
<keyword evidence="5" id="KW-0573">Peptidoglycan synthesis</keyword>
<dbReference type="PROSITE" id="PS51257">
    <property type="entry name" value="PROKAR_LIPOPROTEIN"/>
    <property type="match status" value="1"/>
</dbReference>
<evidence type="ECO:0000259" key="9">
    <source>
        <dbReference type="Pfam" id="PF00768"/>
    </source>
</evidence>
<dbReference type="SUPFAM" id="SSF56601">
    <property type="entry name" value="beta-lactamase/transpeptidase-like"/>
    <property type="match status" value="1"/>
</dbReference>
<dbReference type="PRINTS" id="PR00725">
    <property type="entry name" value="DADACBPTASE1"/>
</dbReference>
<dbReference type="PANTHER" id="PTHR21581:SF26">
    <property type="entry name" value="D-ALANYL-D-ALANINE ENDOPEPTIDASE"/>
    <property type="match status" value="1"/>
</dbReference>